<keyword evidence="1" id="KW-0812">Transmembrane</keyword>
<keyword evidence="1" id="KW-1133">Transmembrane helix</keyword>
<keyword evidence="1" id="KW-0472">Membrane</keyword>
<dbReference type="EMBL" id="LGLV01000020">
    <property type="protein sequence ID" value="OBZ92430.1"/>
    <property type="molecule type" value="Genomic_DNA"/>
</dbReference>
<evidence type="ECO:0000313" key="4">
    <source>
        <dbReference type="Proteomes" id="UP000093111"/>
    </source>
</evidence>
<dbReference type="OrthoDB" id="7161641at2"/>
<comment type="caution">
    <text evidence="3">The sequence shown here is derived from an EMBL/GenBank/DDBJ whole genome shotgun (WGS) entry which is preliminary data.</text>
</comment>
<evidence type="ECO:0000259" key="2">
    <source>
        <dbReference type="Pfam" id="PF13116"/>
    </source>
</evidence>
<keyword evidence="4" id="KW-1185">Reference proteome</keyword>
<sequence length="1131" mass="119670">MNEIRGEKVSFRKEDIVVLHSLPSAQTHDPCIVHAPQRRSMTHIVVMTTIVMAAIFFLLGAALLTVIEGGFLDESLNARAQTALNGAIGEDYHAEVGSTVLRVTSSGALALKAQDVTLVENISNKRLVTTNSVFIELDPLALITGRIAVSRLEAEGATLDSSLLPQGKPIDLTAIRVADVAGGLEVVFKQIDSIAQLIGRSNTETVRLADLQLSFVGPRLRVVPVIVESVDFKSGANGSMQIDGIFSVDGQSSELHLRADRQNDRVMSLNGAADSLPLSAFLYRDETGTEPAFGIRSSADLNITATRGAEGTVPTLRLNGRSAEGVFDAGGFSSELKPSELNVTYDFARERIEILPSMVRVGRSSFPFTGAIADLDPAAAAGKKGFSLDLLLQSASSSPVDVTEAPLIFDAKAQGRFLSETHQLVFDELTVSSGLGTAAGSLSMTFGDTSPQISFALLTSKIQSAAVKQLWPWWVGKTARRWVINNIFGGTVTDGKIEIFLPMGRITRTVGPIDLNAEELSVQFNIADARVNLAGDIPPLRDAAGAFKLKGEYLDVEIAHGTAYFPSGRSATLNGGNFVIPNTYEKPLIAEMKLDVGGQADAIAELVSYRPIAALQRTPFKPEDFSGEMTAQVGARFGLVTAQNPPPPQWQAQMLLNGVTVNKPISGRAISDIKGTLRVDPQQAVLDAKADIDGGIMDISLVEPVGANSTVARKREVSGTLREGQLAKLAPGLAGIISGPVALDILIDEKNRHTVSADLGNASISLPWIGWAKGAGIGAKATFSASTTDGVTQIDDLKLSGDSFGASGALVLDKSGLSSGAFSSVQLTKGDDYAVNIKRQKGGFSVSASGRSADLRPVIESQRNASGDNSGGDGKRVVIDANLQQVTGFHSETLSNFNLNYTARGSQIDALDLSAITDSGQAVVAKLTKSGADNTLELTSGDAGSLARFANIYSNMRGGLLNLKLRDRGGSSWRGNIDIRKFSLVNEARLQSIVSTPAGSDGRSLNQAVKKEIDVSSARFERGYANVMLDNGSVAVEGGVVRGTDIGATFQGTVRDKNGNMDMTGTFMPAYGLNRLFGELPLIGVLLGNGRDRGLLGITFKLVGPFAKPNLTINPLSIIAPGVFRSIFEFQ</sequence>
<protein>
    <submittedName>
        <fullName evidence="3">Membrane protein</fullName>
    </submittedName>
</protein>
<dbReference type="InterPro" id="IPR025263">
    <property type="entry name" value="YhdP_central"/>
</dbReference>
<gene>
    <name evidence="3" type="ORF">ADU59_27240</name>
</gene>
<reference evidence="3 4" key="1">
    <citation type="journal article" date="2016" name="Syst. Appl. Microbiol.">
        <title>Pararhizobium polonicum sp. nov. isolated from tumors on stone fruit rootstocks.</title>
        <authorList>
            <person name="Pulawska J."/>
            <person name="Kuzmanovic N."/>
            <person name="Willems A."/>
            <person name="Pothier J.F."/>
        </authorList>
    </citation>
    <scope>NUCLEOTIDE SEQUENCE [LARGE SCALE GENOMIC DNA]</scope>
    <source>
        <strain evidence="3 4">F5.1</strain>
    </source>
</reference>
<feature type="transmembrane region" description="Helical" evidence="1">
    <location>
        <begin position="44"/>
        <end position="67"/>
    </location>
</feature>
<dbReference type="RefSeq" id="WP_068958568.1">
    <property type="nucleotide sequence ID" value="NZ_LGLV01000020.1"/>
</dbReference>
<dbReference type="AlphaFoldDB" id="A0A1C7NTY8"/>
<proteinExistence type="predicted"/>
<dbReference type="Proteomes" id="UP000093111">
    <property type="component" value="Unassembled WGS sequence"/>
</dbReference>
<dbReference type="Pfam" id="PF13116">
    <property type="entry name" value="YhdP"/>
    <property type="match status" value="1"/>
</dbReference>
<dbReference type="PATRIC" id="fig|1612624.7.peg.3184"/>
<evidence type="ECO:0000313" key="3">
    <source>
        <dbReference type="EMBL" id="OBZ92430.1"/>
    </source>
</evidence>
<organism evidence="3 4">
    <name type="scientific">Pararhizobium polonicum</name>
    <dbReference type="NCBI Taxonomy" id="1612624"/>
    <lineage>
        <taxon>Bacteria</taxon>
        <taxon>Pseudomonadati</taxon>
        <taxon>Pseudomonadota</taxon>
        <taxon>Alphaproteobacteria</taxon>
        <taxon>Hyphomicrobiales</taxon>
        <taxon>Rhizobiaceae</taxon>
        <taxon>Rhizobium/Agrobacterium group</taxon>
        <taxon>Pararhizobium</taxon>
    </lineage>
</organism>
<evidence type="ECO:0000256" key="1">
    <source>
        <dbReference type="SAM" id="Phobius"/>
    </source>
</evidence>
<accession>A0A1C7NTY8</accession>
<feature type="domain" description="YhdP central" evidence="2">
    <location>
        <begin position="372"/>
        <end position="912"/>
    </location>
</feature>
<name>A0A1C7NTY8_9HYPH</name>
<dbReference type="STRING" id="1612624.ADU59_27240"/>